<dbReference type="EMBL" id="CAJJDO010000049">
    <property type="protein sequence ID" value="CAD8168766.1"/>
    <property type="molecule type" value="Genomic_DNA"/>
</dbReference>
<reference evidence="1" key="1">
    <citation type="submission" date="2021-01" db="EMBL/GenBank/DDBJ databases">
        <authorList>
            <consortium name="Genoscope - CEA"/>
            <person name="William W."/>
        </authorList>
    </citation>
    <scope>NUCLEOTIDE SEQUENCE</scope>
</reference>
<evidence type="ECO:0000313" key="2">
    <source>
        <dbReference type="Proteomes" id="UP000689195"/>
    </source>
</evidence>
<protein>
    <recommendedName>
        <fullName evidence="3">MORN repeat protein</fullName>
    </recommendedName>
</protein>
<gene>
    <name evidence="1" type="ORF">PPENT_87.1.T0490281</name>
</gene>
<proteinExistence type="predicted"/>
<dbReference type="OrthoDB" id="298777at2759"/>
<dbReference type="PANTHER" id="PTHR33706:SF1">
    <property type="entry name" value="TPR REPEAT PROTEIN"/>
    <property type="match status" value="1"/>
</dbReference>
<accession>A0A8S1V1Z1</accession>
<sequence length="450" mass="52268">MNQSLDQFEGTQKFDALIWDYPKNIPKRIKIQITLTKNQQVTYSRDGQVLRIDQIKDTTTDIQQNLTNLEQLQHLEWSGIYGENNQKIGIWKTIWKGQTLNNVGGWYSDVGKKLGLWKLLIHNYWSQAQAFQSGEYSNDEKIGAWKYIYDKKKIGGGLYNQLGFKNGKWIELSDGFSSQSQVILEGEYKNGKKIGIWDIFCRNDKRKPFKQIGGGSYDIDGMKIGRWIDFSDEFYIETYVTYNGEYKNGKKIGKWDIKYSQPHLNEVHQIFSGGGSYDEGCKNGNWIEMDDKFNYFRQQTHNGEYKNGKKVGRWDNYQNYCGKNKKIGGGSYDEGCGGMKIGQWIVVDDENQQITHIGEYKNDKKIGRWKILYQDKSTQDTKQIGGGLYNEEGEEEKIGYWTEQCGDFQNGMFSQQITNNGEYKNGKKVGVWVKININTNERLKEINYDN</sequence>
<comment type="caution">
    <text evidence="1">The sequence shown here is derived from an EMBL/GenBank/DDBJ whole genome shotgun (WGS) entry which is preliminary data.</text>
</comment>
<name>A0A8S1V1Z1_9CILI</name>
<keyword evidence="2" id="KW-1185">Reference proteome</keyword>
<dbReference type="AlphaFoldDB" id="A0A8S1V1Z1"/>
<evidence type="ECO:0008006" key="3">
    <source>
        <dbReference type="Google" id="ProtNLM"/>
    </source>
</evidence>
<organism evidence="1 2">
    <name type="scientific">Paramecium pentaurelia</name>
    <dbReference type="NCBI Taxonomy" id="43138"/>
    <lineage>
        <taxon>Eukaryota</taxon>
        <taxon>Sar</taxon>
        <taxon>Alveolata</taxon>
        <taxon>Ciliophora</taxon>
        <taxon>Intramacronucleata</taxon>
        <taxon>Oligohymenophorea</taxon>
        <taxon>Peniculida</taxon>
        <taxon>Parameciidae</taxon>
        <taxon>Paramecium</taxon>
    </lineage>
</organism>
<dbReference type="PANTHER" id="PTHR33706">
    <property type="entry name" value="MORN VARIANT REPEAT PROTEIN"/>
    <property type="match status" value="1"/>
</dbReference>
<evidence type="ECO:0000313" key="1">
    <source>
        <dbReference type="EMBL" id="CAD8168766.1"/>
    </source>
</evidence>
<dbReference type="Proteomes" id="UP000689195">
    <property type="component" value="Unassembled WGS sequence"/>
</dbReference>